<feature type="compositionally biased region" description="Basic and acidic residues" evidence="1">
    <location>
        <begin position="296"/>
        <end position="310"/>
    </location>
</feature>
<feature type="compositionally biased region" description="Polar residues" evidence="1">
    <location>
        <begin position="264"/>
        <end position="274"/>
    </location>
</feature>
<feature type="region of interest" description="Disordered" evidence="1">
    <location>
        <begin position="225"/>
        <end position="348"/>
    </location>
</feature>
<evidence type="ECO:0000313" key="2">
    <source>
        <dbReference type="EMBL" id="PWZ26582.1"/>
    </source>
</evidence>
<dbReference type="EMBL" id="NCVQ01000005">
    <property type="protein sequence ID" value="PWZ26582.1"/>
    <property type="molecule type" value="Genomic_DNA"/>
</dbReference>
<feature type="region of interest" description="Disordered" evidence="1">
    <location>
        <begin position="127"/>
        <end position="178"/>
    </location>
</feature>
<dbReference type="ExpressionAtlas" id="A0A3L6EZV9">
    <property type="expression patterns" value="baseline and differential"/>
</dbReference>
<dbReference type="PANTHER" id="PTHR33318">
    <property type="entry name" value="ASPARTYL/GLUTAMYL-TRNA(ASN/GLN) AMIDOTRANSFERASE SUBUNIT"/>
    <property type="match status" value="1"/>
</dbReference>
<feature type="compositionally biased region" description="Basic and acidic residues" evidence="1">
    <location>
        <begin position="127"/>
        <end position="136"/>
    </location>
</feature>
<feature type="compositionally biased region" description="Low complexity" evidence="1">
    <location>
        <begin position="315"/>
        <end position="337"/>
    </location>
</feature>
<proteinExistence type="predicted"/>
<gene>
    <name evidence="2" type="primary">JASON_2</name>
    <name evidence="2" type="ORF">Zm00014a_020317</name>
</gene>
<dbReference type="PANTHER" id="PTHR33318:SF15">
    <property type="entry name" value="OS02G0168300 PROTEIN"/>
    <property type="match status" value="1"/>
</dbReference>
<name>A0A3L6EZV9_MAIZE</name>
<dbReference type="GO" id="GO:0007142">
    <property type="term" value="P:male meiosis II"/>
    <property type="evidence" value="ECO:0007669"/>
    <property type="project" value="InterPro"/>
</dbReference>
<reference evidence="2" key="1">
    <citation type="journal article" date="2018" name="Nat. Genet.">
        <title>Extensive intraspecific gene order and gene structural variations between Mo17 and other maize genomes.</title>
        <authorList>
            <person name="Sun S."/>
            <person name="Zhou Y."/>
            <person name="Chen J."/>
            <person name="Shi J."/>
            <person name="Zhao H."/>
            <person name="Zhao H."/>
            <person name="Song W."/>
            <person name="Zhang M."/>
            <person name="Cui Y."/>
            <person name="Dong X."/>
            <person name="Liu H."/>
            <person name="Ma X."/>
            <person name="Jiao Y."/>
            <person name="Wang B."/>
            <person name="Wei X."/>
            <person name="Stein J.C."/>
            <person name="Glaubitz J.C."/>
            <person name="Lu F."/>
            <person name="Yu G."/>
            <person name="Liang C."/>
            <person name="Fengler K."/>
            <person name="Li B."/>
            <person name="Rafalski A."/>
            <person name="Schnable P.S."/>
            <person name="Ware D.H."/>
            <person name="Buckler E.S."/>
            <person name="Lai J."/>
        </authorList>
    </citation>
    <scope>NUCLEOTIDE SEQUENCE [LARGE SCALE GENOMIC DNA]</scope>
    <source>
        <tissue evidence="2">Seedling</tissue>
    </source>
</reference>
<sequence length="437" mass="48044">MGCFLSCFRGGSNPSGDLRDPLVRESRIGDAFVNDEKKLDEATAKLDVEAATDHGVDDELRREANYLKSCGTISQTPPEFLDSIPINSEDANECGDTPTNVQQTKDVVVVEENSSELLNSDDHDVLHKQDTDEGRTLRTGSETQPSLEEVKPSCHQNVVRDQSTDSSDSPYPTPLVLRGDIQTPGTVYAAAHKEAWKPGKRARAFIYPVLRPIENKMQWMELKAAESPTVLSPNPPKRRNLSAAGSGDKAHQPPTRSAFAGSSEHGSFPNTYSRAAQDGVMSPDEPKCQNGLEQQYGREELSTRSSERGKRGVASLSHWLKPSSSSADDGSPDDGSSNFVGTEEEKTRCGANVSDVPFFPAFGLDWEGETDKPTPVLPKAWDGNGIPNTTTKYKEDQKVSWHATPFEERLLKVLSDEKPRHERRISGKLIHLEENAE</sequence>
<accession>A0A3L6EZV9</accession>
<dbReference type="AlphaFoldDB" id="A0A3L6EZV9"/>
<dbReference type="InterPro" id="IPR039300">
    <property type="entry name" value="JASON"/>
</dbReference>
<evidence type="ECO:0000256" key="1">
    <source>
        <dbReference type="SAM" id="MobiDB-lite"/>
    </source>
</evidence>
<organism evidence="2">
    <name type="scientific">Zea mays</name>
    <name type="common">Maize</name>
    <dbReference type="NCBI Taxonomy" id="4577"/>
    <lineage>
        <taxon>Eukaryota</taxon>
        <taxon>Viridiplantae</taxon>
        <taxon>Streptophyta</taxon>
        <taxon>Embryophyta</taxon>
        <taxon>Tracheophyta</taxon>
        <taxon>Spermatophyta</taxon>
        <taxon>Magnoliopsida</taxon>
        <taxon>Liliopsida</taxon>
        <taxon>Poales</taxon>
        <taxon>Poaceae</taxon>
        <taxon>PACMAD clade</taxon>
        <taxon>Panicoideae</taxon>
        <taxon>Andropogonodae</taxon>
        <taxon>Andropogoneae</taxon>
        <taxon>Tripsacinae</taxon>
        <taxon>Zea</taxon>
    </lineage>
</organism>
<comment type="caution">
    <text evidence="2">The sequence shown here is derived from an EMBL/GenBank/DDBJ whole genome shotgun (WGS) entry which is preliminary data.</text>
</comment>
<dbReference type="Proteomes" id="UP000251960">
    <property type="component" value="Chromosome 4"/>
</dbReference>
<protein>
    <submittedName>
        <fullName evidence="2">Protein JASON</fullName>
    </submittedName>
</protein>